<dbReference type="Proteomes" id="UP001609175">
    <property type="component" value="Unassembled WGS sequence"/>
</dbReference>
<dbReference type="InterPro" id="IPR036249">
    <property type="entry name" value="Thioredoxin-like_sf"/>
</dbReference>
<dbReference type="PANTHER" id="PTHR13887:SF41">
    <property type="entry name" value="THIOREDOXIN SUPERFAMILY PROTEIN"/>
    <property type="match status" value="1"/>
</dbReference>
<feature type="domain" description="DSBA-like thioredoxin" evidence="1">
    <location>
        <begin position="5"/>
        <end position="208"/>
    </location>
</feature>
<dbReference type="PANTHER" id="PTHR13887">
    <property type="entry name" value="GLUTATHIONE S-TRANSFERASE KAPPA"/>
    <property type="match status" value="1"/>
</dbReference>
<sequence length="237" mass="26043">MSMKVEIWSDVVCPWCYVGKRRFEKALTRFEHRNEIELVWRSFELDPNAPPSATEQGNHAKRIAAKYGVSVAEAQTMTDRLTATAAAEGLDFRFDLARPGNTFDAHRLLHLALEHGVQDELKERLDRATFTEGLATSDHSALRVLAIEVGLDAAEVDAVLEGDRYSDAVRADEQQARSYGISGVPFFVIDEKYGVSGAQSADIVLQTLEQAWSERAPLTLVTTSGAAPNCEGDSCAI</sequence>
<name>A0ABW7JHX2_9NOCA</name>
<evidence type="ECO:0000259" key="1">
    <source>
        <dbReference type="Pfam" id="PF01323"/>
    </source>
</evidence>
<reference evidence="2 3" key="1">
    <citation type="submission" date="2024-10" db="EMBL/GenBank/DDBJ databases">
        <authorList>
            <person name="Riesco R."/>
        </authorList>
    </citation>
    <scope>NUCLEOTIDE SEQUENCE [LARGE SCALE GENOMIC DNA]</scope>
    <source>
        <strain evidence="2 3">NCIMB 15449</strain>
    </source>
</reference>
<dbReference type="Pfam" id="PF01323">
    <property type="entry name" value="DSBA"/>
    <property type="match status" value="1"/>
</dbReference>
<protein>
    <submittedName>
        <fullName evidence="2">DsbA family oxidoreductase</fullName>
    </submittedName>
</protein>
<evidence type="ECO:0000313" key="3">
    <source>
        <dbReference type="Proteomes" id="UP001609175"/>
    </source>
</evidence>
<dbReference type="EMBL" id="JBIMSO010000012">
    <property type="protein sequence ID" value="MFH5207247.1"/>
    <property type="molecule type" value="Genomic_DNA"/>
</dbReference>
<dbReference type="InterPro" id="IPR001853">
    <property type="entry name" value="DSBA-like_thioredoxin_dom"/>
</dbReference>
<comment type="caution">
    <text evidence="2">The sequence shown here is derived from an EMBL/GenBank/DDBJ whole genome shotgun (WGS) entry which is preliminary data.</text>
</comment>
<dbReference type="Gene3D" id="3.40.30.10">
    <property type="entry name" value="Glutaredoxin"/>
    <property type="match status" value="1"/>
</dbReference>
<dbReference type="SUPFAM" id="SSF52833">
    <property type="entry name" value="Thioredoxin-like"/>
    <property type="match status" value="1"/>
</dbReference>
<gene>
    <name evidence="2" type="ORF">ACHIPZ_03290</name>
</gene>
<proteinExistence type="predicted"/>
<evidence type="ECO:0000313" key="2">
    <source>
        <dbReference type="EMBL" id="MFH5207247.1"/>
    </source>
</evidence>
<accession>A0ABW7JHX2</accession>
<organism evidence="2 3">
    <name type="scientific">Antrihabitans spumae</name>
    <dbReference type="NCBI Taxonomy" id="3373370"/>
    <lineage>
        <taxon>Bacteria</taxon>
        <taxon>Bacillati</taxon>
        <taxon>Actinomycetota</taxon>
        <taxon>Actinomycetes</taxon>
        <taxon>Mycobacteriales</taxon>
        <taxon>Nocardiaceae</taxon>
        <taxon>Antrihabitans</taxon>
    </lineage>
</organism>
<dbReference type="CDD" id="cd03024">
    <property type="entry name" value="DsbA_FrnE"/>
    <property type="match status" value="1"/>
</dbReference>
<dbReference type="RefSeq" id="WP_395112673.1">
    <property type="nucleotide sequence ID" value="NZ_JBIMSO010000012.1"/>
</dbReference>